<comment type="subcellular location">
    <subcellularLocation>
        <location evidence="1">Cytoplasm</location>
    </subcellularLocation>
</comment>
<dbReference type="InterPro" id="IPR006561">
    <property type="entry name" value="DZF_dom"/>
</dbReference>
<dbReference type="OMA" id="IARRWEM"/>
<dbReference type="AlphaFoldDB" id="A0A674P5N7"/>
<feature type="compositionally biased region" description="Basic and acidic residues" evidence="7">
    <location>
        <begin position="196"/>
        <end position="209"/>
    </location>
</feature>
<accession>A0A674P5N7</accession>
<dbReference type="InterPro" id="IPR049402">
    <property type="entry name" value="DZF_dom_C"/>
</dbReference>
<dbReference type="FunFam" id="1.10.1410.40:FF:000001">
    <property type="entry name" value="interleukin enhancer-binding factor 3 isoform X1"/>
    <property type="match status" value="1"/>
</dbReference>
<evidence type="ECO:0000256" key="7">
    <source>
        <dbReference type="SAM" id="MobiDB-lite"/>
    </source>
</evidence>
<dbReference type="SUPFAM" id="SSF54768">
    <property type="entry name" value="dsRNA-binding domain-like"/>
    <property type="match status" value="2"/>
</dbReference>
<proteinExistence type="predicted"/>
<organism evidence="10 11">
    <name type="scientific">Takifugu rubripes</name>
    <name type="common">Japanese pufferfish</name>
    <name type="synonym">Fugu rubripes</name>
    <dbReference type="NCBI Taxonomy" id="31033"/>
    <lineage>
        <taxon>Eukaryota</taxon>
        <taxon>Metazoa</taxon>
        <taxon>Chordata</taxon>
        <taxon>Craniata</taxon>
        <taxon>Vertebrata</taxon>
        <taxon>Euteleostomi</taxon>
        <taxon>Actinopterygii</taxon>
        <taxon>Neopterygii</taxon>
        <taxon>Teleostei</taxon>
        <taxon>Neoteleostei</taxon>
        <taxon>Acanthomorphata</taxon>
        <taxon>Eupercaria</taxon>
        <taxon>Tetraodontiformes</taxon>
        <taxon>Tetradontoidea</taxon>
        <taxon>Tetraodontidae</taxon>
        <taxon>Takifugu</taxon>
    </lineage>
</organism>
<evidence type="ECO:0000256" key="4">
    <source>
        <dbReference type="ARBA" id="ARBA00022884"/>
    </source>
</evidence>
<dbReference type="Pfam" id="PF00035">
    <property type="entry name" value="dsrm"/>
    <property type="match status" value="2"/>
</dbReference>
<keyword evidence="2" id="KW-0963">Cytoplasm</keyword>
<feature type="domain" description="DRBM" evidence="8">
    <location>
        <begin position="650"/>
        <end position="716"/>
    </location>
</feature>
<dbReference type="PANTHER" id="PTHR45762">
    <property type="entry name" value="ZINC FINGER RNA-BINDING PROTEIN"/>
    <property type="match status" value="1"/>
</dbReference>
<dbReference type="SMART" id="SM00572">
    <property type="entry name" value="DZF"/>
    <property type="match status" value="1"/>
</dbReference>
<dbReference type="SMART" id="SM00358">
    <property type="entry name" value="DSRM"/>
    <property type="match status" value="2"/>
</dbReference>
<feature type="domain" description="DRBM" evidence="8">
    <location>
        <begin position="543"/>
        <end position="609"/>
    </location>
</feature>
<evidence type="ECO:0000313" key="10">
    <source>
        <dbReference type="Ensembl" id="ENSTRUP00000081160.1"/>
    </source>
</evidence>
<evidence type="ECO:0000259" key="8">
    <source>
        <dbReference type="PROSITE" id="PS50137"/>
    </source>
</evidence>
<keyword evidence="5" id="KW-0238">DNA-binding</keyword>
<evidence type="ECO:0000256" key="5">
    <source>
        <dbReference type="ARBA" id="ARBA00023125"/>
    </source>
</evidence>
<dbReference type="PANTHER" id="PTHR45762:SF4">
    <property type="entry name" value="INTERLEUKIN ENHANCER-BINDING FACTOR 3"/>
    <property type="match status" value="1"/>
</dbReference>
<dbReference type="Pfam" id="PF20965">
    <property type="entry name" value="DZF_C"/>
    <property type="match status" value="1"/>
</dbReference>
<dbReference type="GO" id="GO:0003727">
    <property type="term" value="F:single-stranded RNA binding"/>
    <property type="evidence" value="ECO:0007669"/>
    <property type="project" value="TreeGrafter"/>
</dbReference>
<gene>
    <name evidence="10" type="primary">ilf3a</name>
</gene>
<dbReference type="PROSITE" id="PS50137">
    <property type="entry name" value="DS_RBD"/>
    <property type="match status" value="2"/>
</dbReference>
<evidence type="ECO:0000256" key="3">
    <source>
        <dbReference type="ARBA" id="ARBA00022737"/>
    </source>
</evidence>
<keyword evidence="11" id="KW-1185">Reference proteome</keyword>
<dbReference type="FunFam" id="3.30.460.10:FF:000003">
    <property type="entry name" value="interleukin enhancer-binding factor 3 isoform X2"/>
    <property type="match status" value="1"/>
</dbReference>
<protein>
    <submittedName>
        <fullName evidence="10">Interleukin enhancer binding factor 3a</fullName>
    </submittedName>
</protein>
<evidence type="ECO:0000256" key="1">
    <source>
        <dbReference type="ARBA" id="ARBA00004496"/>
    </source>
</evidence>
<dbReference type="Ensembl" id="ENSTRUT00000084263.1">
    <property type="protein sequence ID" value="ENSTRUP00000081160.1"/>
    <property type="gene ID" value="ENSTRUG00000007594.3"/>
</dbReference>
<dbReference type="Pfam" id="PF07528">
    <property type="entry name" value="DZF_N"/>
    <property type="match status" value="1"/>
</dbReference>
<evidence type="ECO:0000256" key="2">
    <source>
        <dbReference type="ARBA" id="ARBA00022490"/>
    </source>
</evidence>
<reference evidence="10 11" key="1">
    <citation type="journal article" date="2011" name="Genome Biol. Evol.">
        <title>Integration of the genetic map and genome assembly of fugu facilitates insights into distinct features of genome evolution in teleosts and mammals.</title>
        <authorList>
            <person name="Kai W."/>
            <person name="Kikuchi K."/>
            <person name="Tohari S."/>
            <person name="Chew A.K."/>
            <person name="Tay A."/>
            <person name="Fujiwara A."/>
            <person name="Hosoya S."/>
            <person name="Suetake H."/>
            <person name="Naruse K."/>
            <person name="Brenner S."/>
            <person name="Suzuki Y."/>
            <person name="Venkatesh B."/>
        </authorList>
    </citation>
    <scope>NUCLEOTIDE SEQUENCE [LARGE SCALE GENOMIC DNA]</scope>
</reference>
<dbReference type="Proteomes" id="UP000005226">
    <property type="component" value="Chromosome 17"/>
</dbReference>
<dbReference type="Gene3D" id="1.10.1410.40">
    <property type="match status" value="1"/>
</dbReference>
<feature type="region of interest" description="Disordered" evidence="7">
    <location>
        <begin position="305"/>
        <end position="329"/>
    </location>
</feature>
<dbReference type="GO" id="GO:0071011">
    <property type="term" value="C:precatalytic spliceosome"/>
    <property type="evidence" value="ECO:0007669"/>
    <property type="project" value="TreeGrafter"/>
</dbReference>
<name>A0A674P5N7_TAKRU</name>
<feature type="region of interest" description="Disordered" evidence="7">
    <location>
        <begin position="196"/>
        <end position="216"/>
    </location>
</feature>
<dbReference type="GeneTree" id="ENSGT00940000154687"/>
<dbReference type="InParanoid" id="A0A674P5N7"/>
<dbReference type="GO" id="GO:0005737">
    <property type="term" value="C:cytoplasm"/>
    <property type="evidence" value="ECO:0007669"/>
    <property type="project" value="UniProtKB-SubCell"/>
</dbReference>
<dbReference type="PROSITE" id="PS51703">
    <property type="entry name" value="DZF"/>
    <property type="match status" value="1"/>
</dbReference>
<dbReference type="Gene3D" id="3.30.460.10">
    <property type="entry name" value="Beta Polymerase, domain 2"/>
    <property type="match status" value="1"/>
</dbReference>
<dbReference type="FunFam" id="3.30.160.20:FF:000006">
    <property type="entry name" value="interleukin enhancer-binding factor 3 isoform X2"/>
    <property type="match status" value="1"/>
</dbReference>
<reference evidence="10" key="3">
    <citation type="submission" date="2025-09" db="UniProtKB">
        <authorList>
            <consortium name="Ensembl"/>
        </authorList>
    </citation>
    <scope>IDENTIFICATION</scope>
</reference>
<keyword evidence="3" id="KW-0677">Repeat</keyword>
<dbReference type="InterPro" id="IPR014720">
    <property type="entry name" value="dsRBD_dom"/>
</dbReference>
<dbReference type="GO" id="GO:0003677">
    <property type="term" value="F:DNA binding"/>
    <property type="evidence" value="ECO:0007669"/>
    <property type="project" value="UniProtKB-KW"/>
</dbReference>
<keyword evidence="4 6" id="KW-0694">RNA-binding</keyword>
<evidence type="ECO:0000259" key="9">
    <source>
        <dbReference type="PROSITE" id="PS51703"/>
    </source>
</evidence>
<evidence type="ECO:0000256" key="6">
    <source>
        <dbReference type="PROSITE-ProRule" id="PRU00266"/>
    </source>
</evidence>
<evidence type="ECO:0000313" key="11">
    <source>
        <dbReference type="Proteomes" id="UP000005226"/>
    </source>
</evidence>
<dbReference type="FunFam" id="3.30.160.20:FF:000008">
    <property type="entry name" value="interleukin enhancer-binding factor 3 isoform X2"/>
    <property type="match status" value="1"/>
</dbReference>
<sequence length="931" mass="102166">MAVVCSDRRVSLLQARQHGGPHGVGRAAGLRRAALLGQAHSRGSPAPPARFRQVHPRLGAWRPQLVDNGQNDRLGLNAVRLIIARRWEMLLCHVVLLSLKGSYLSVSYRYEELRYWYDCLFYEEELRQYHDYIAAIEEIESRHYHEDAGALHIHVQSPYDRHVMAKHSEVYPAAEELEAVQTIISDVECALKNVSDHMDTPNDDKEKTKMGSGQPGGHMLHGVMRVGLVSKGLILKGDSNLELVLLCSKKPTVPLLKDVAEKLTAQLEEKSAGIYTVSQCPGDAAVAVTSTKSILTLSIHVTSPAVRTEEESSSAETPEGNGETQTVNPLPDVLDRQKCLSALASLRHAKWFQAKVSHLNSAVIVIRVLRDLCNRVSTWLPLSGWPLELLVEKTISTSERQMGVGESLRRVFECIASGILLEDGPGIKDPCEKEGVDVLSVLTLQQREEITQSAQCALRLCAFGQMHKVLGLDLKPIKPRKSAAARSKDEAAQAAAAGQFSSSGKRSFTEVEKEENELALNSKQRKYLKFQKRFQRKSFTEDFSMNAVMRLNQYKRGLEYRLTSQTGPVHEPVFTMVVDVNGKAYEATGPSKKAAKLNVATKVLLDLGLPTGSETKSEPIAEAESQCDDAVTQASTTSENSNQGPILTKNGKNPVMELNEKRRSLKYELSEETGGSHEKCFIMEVEVDGQKFKGRGSTKKEAKAYAALAALEKLFPHDDEVKNTSRNPVKKKVTYTDMHIPGFGTIRGIPTDSGSAGWGPCRGRGRGRGKALPPGPSYNNTNYSYEGGAGAGYHKLYSNNAAGAAAKDATDSVMGYGTFYPDSTYPTPPGSVATKGENYQTMPPPADQESPYSYGYGEEKKKMLTQNENQGGSYSMYSTAYPSSVTGNQGYNNNYGWGHQQSWGGQPGFSMYQGFGAQNQGSYSGYSNPHY</sequence>
<reference evidence="10" key="2">
    <citation type="submission" date="2025-08" db="UniProtKB">
        <authorList>
            <consortium name="Ensembl"/>
        </authorList>
    </citation>
    <scope>IDENTIFICATION</scope>
</reference>
<dbReference type="InterPro" id="IPR049401">
    <property type="entry name" value="DZF_dom_N"/>
</dbReference>
<dbReference type="Gene3D" id="3.30.160.20">
    <property type="match status" value="2"/>
</dbReference>
<dbReference type="InterPro" id="IPR043519">
    <property type="entry name" value="NT_sf"/>
</dbReference>
<feature type="domain" description="DZF" evidence="9">
    <location>
        <begin position="142"/>
        <end position="515"/>
    </location>
</feature>
<dbReference type="GO" id="GO:0003725">
    <property type="term" value="F:double-stranded RNA binding"/>
    <property type="evidence" value="ECO:0007669"/>
    <property type="project" value="TreeGrafter"/>
</dbReference>